<protein>
    <submittedName>
        <fullName evidence="1">Uncharacterized protein</fullName>
    </submittedName>
</protein>
<proteinExistence type="predicted"/>
<comment type="caution">
    <text evidence="1">The sequence shown here is derived from an EMBL/GenBank/DDBJ whole genome shotgun (WGS) entry which is preliminary data.</text>
</comment>
<evidence type="ECO:0000313" key="1">
    <source>
        <dbReference type="EMBL" id="GEX83268.1"/>
    </source>
</evidence>
<reference evidence="1" key="1">
    <citation type="journal article" date="2019" name="Sci. Rep.">
        <title>Draft genome of Tanacetum cinerariifolium, the natural source of mosquito coil.</title>
        <authorList>
            <person name="Yamashiro T."/>
            <person name="Shiraishi A."/>
            <person name="Satake H."/>
            <person name="Nakayama K."/>
        </authorList>
    </citation>
    <scope>NUCLEOTIDE SEQUENCE</scope>
</reference>
<sequence length="215" mass="24190">MIDYALWEVIKNGATLPITKVMEGIMIEMPITTVEEKAQRRLEVKAISTLMMGIPNEHQLKFNSIKNAKKLLEAIENRFVNTAHEVSTASTQVNAGYSTNIDNLSDAVMCSFFASQLNSSQLVHEDLEQIHPNDIEEMDLRWQMAILNMRARRECKALRNQDNKNKESSKRSVLVETSTSITLESRDGLSGYDWSDQTEEGPNYALMAVASSSSD</sequence>
<dbReference type="EMBL" id="BKCJ010133090">
    <property type="protein sequence ID" value="GEX83268.1"/>
    <property type="molecule type" value="Genomic_DNA"/>
</dbReference>
<dbReference type="AlphaFoldDB" id="A0A699HHT5"/>
<gene>
    <name evidence="1" type="ORF">Tci_355243</name>
</gene>
<name>A0A699HHT5_TANCI</name>
<organism evidence="1">
    <name type="scientific">Tanacetum cinerariifolium</name>
    <name type="common">Dalmatian daisy</name>
    <name type="synonym">Chrysanthemum cinerariifolium</name>
    <dbReference type="NCBI Taxonomy" id="118510"/>
    <lineage>
        <taxon>Eukaryota</taxon>
        <taxon>Viridiplantae</taxon>
        <taxon>Streptophyta</taxon>
        <taxon>Embryophyta</taxon>
        <taxon>Tracheophyta</taxon>
        <taxon>Spermatophyta</taxon>
        <taxon>Magnoliopsida</taxon>
        <taxon>eudicotyledons</taxon>
        <taxon>Gunneridae</taxon>
        <taxon>Pentapetalae</taxon>
        <taxon>asterids</taxon>
        <taxon>campanulids</taxon>
        <taxon>Asterales</taxon>
        <taxon>Asteraceae</taxon>
        <taxon>Asteroideae</taxon>
        <taxon>Anthemideae</taxon>
        <taxon>Anthemidinae</taxon>
        <taxon>Tanacetum</taxon>
    </lineage>
</organism>
<accession>A0A699HHT5</accession>